<proteinExistence type="predicted"/>
<name>A0AA40AHK8_9PEZI</name>
<dbReference type="Proteomes" id="UP001172102">
    <property type="component" value="Unassembled WGS sequence"/>
</dbReference>
<reference evidence="2" key="1">
    <citation type="submission" date="2023-06" db="EMBL/GenBank/DDBJ databases">
        <title>Genome-scale phylogeny and comparative genomics of the fungal order Sordariales.</title>
        <authorList>
            <consortium name="Lawrence Berkeley National Laboratory"/>
            <person name="Hensen N."/>
            <person name="Bonometti L."/>
            <person name="Westerberg I."/>
            <person name="Brannstrom I.O."/>
            <person name="Guillou S."/>
            <person name="Cros-Aarteil S."/>
            <person name="Calhoun S."/>
            <person name="Haridas S."/>
            <person name="Kuo A."/>
            <person name="Mondo S."/>
            <person name="Pangilinan J."/>
            <person name="Riley R."/>
            <person name="Labutti K."/>
            <person name="Andreopoulos B."/>
            <person name="Lipzen A."/>
            <person name="Chen C."/>
            <person name="Yanf M."/>
            <person name="Daum C."/>
            <person name="Ng V."/>
            <person name="Clum A."/>
            <person name="Steindorff A."/>
            <person name="Ohm R."/>
            <person name="Martin F."/>
            <person name="Silar P."/>
            <person name="Natvig D."/>
            <person name="Lalanne C."/>
            <person name="Gautier V."/>
            <person name="Ament-Velasquez S.L."/>
            <person name="Kruys A."/>
            <person name="Hutchinson M.I."/>
            <person name="Powell A.J."/>
            <person name="Barry K."/>
            <person name="Miller A.N."/>
            <person name="Grigoriev I.V."/>
            <person name="Debuchy R."/>
            <person name="Gladieux P."/>
            <person name="Thoren M.H."/>
            <person name="Johannesson H."/>
        </authorList>
    </citation>
    <scope>NUCLEOTIDE SEQUENCE</scope>
    <source>
        <strain evidence="2">SMH4607-1</strain>
    </source>
</reference>
<gene>
    <name evidence="2" type="ORF">B0H67DRAFT_666447</name>
</gene>
<accession>A0AA40AHK8</accession>
<comment type="caution">
    <text evidence="2">The sequence shown here is derived from an EMBL/GenBank/DDBJ whole genome shotgun (WGS) entry which is preliminary data.</text>
</comment>
<sequence>MPKMKEISPHSSLVNGTLRLRKEEAILAKEDHGPLGLNCHEKKRLNVWNLAFTESKSRVGRAIKEDNSQELGYLLALARLEDHPECALARLLAEHSGKGFQALLGFCIDFDAIKCLSLLLAWERDLPNSPYRYGHAKLLDRARTLNIQEGRSGCQSLLDPEPKNPGIVNALGLLLAKSPDTIERISKLFAPSMDYYPWLLLHCGSDTVHPGLIEALSAKMPNPVELSRCEKWRGTYISPLTVAAEMLNPSSIGALMRRGAMVFEPFLDAGVLTQANPLFSAVTQIGFAGRASDTMLTSFRSQDPQPAREGNLQAEAWRATLQPSVSRMRTSVCMLLSDTTEFSEATGPYNNMLCLASTCFVFTLRVLMYKTIRSLTDAATQRRLLAADADVPERFRNMASDSNDADSWAFFHDQPGEELYFWDRMWRRGLTAADLRATLRQNNLLLDADFVQIWFQLMTPEMMEEAERLAPKAGMCRPGVLNTDDCLYVLLLALEMDKIPGARRLCAPESHPDYSDFERPSDSQAKMSGRWVTPGYMHGEGPIERVSPSGALSPIDDFESPEPAGPADPVELVEPVEPVEPVDPSDDSLEPTESENEDGSEPEDNEVGDDDDPTLAWLRFQSC</sequence>
<organism evidence="2 3">
    <name type="scientific">Lasiosphaeris hirsuta</name>
    <dbReference type="NCBI Taxonomy" id="260670"/>
    <lineage>
        <taxon>Eukaryota</taxon>
        <taxon>Fungi</taxon>
        <taxon>Dikarya</taxon>
        <taxon>Ascomycota</taxon>
        <taxon>Pezizomycotina</taxon>
        <taxon>Sordariomycetes</taxon>
        <taxon>Sordariomycetidae</taxon>
        <taxon>Sordariales</taxon>
        <taxon>Lasiosphaeriaceae</taxon>
        <taxon>Lasiosphaeris</taxon>
    </lineage>
</organism>
<protein>
    <submittedName>
        <fullName evidence="2">Uncharacterized protein</fullName>
    </submittedName>
</protein>
<feature type="compositionally biased region" description="Acidic residues" evidence="1">
    <location>
        <begin position="583"/>
        <end position="613"/>
    </location>
</feature>
<evidence type="ECO:0000313" key="3">
    <source>
        <dbReference type="Proteomes" id="UP001172102"/>
    </source>
</evidence>
<feature type="region of interest" description="Disordered" evidence="1">
    <location>
        <begin position="508"/>
        <end position="623"/>
    </location>
</feature>
<dbReference type="EMBL" id="JAUKUA010000004">
    <property type="protein sequence ID" value="KAK0715959.1"/>
    <property type="molecule type" value="Genomic_DNA"/>
</dbReference>
<keyword evidence="3" id="KW-1185">Reference proteome</keyword>
<evidence type="ECO:0000313" key="2">
    <source>
        <dbReference type="EMBL" id="KAK0715959.1"/>
    </source>
</evidence>
<dbReference type="AlphaFoldDB" id="A0AA40AHK8"/>
<evidence type="ECO:0000256" key="1">
    <source>
        <dbReference type="SAM" id="MobiDB-lite"/>
    </source>
</evidence>
<feature type="compositionally biased region" description="Basic and acidic residues" evidence="1">
    <location>
        <begin position="510"/>
        <end position="521"/>
    </location>
</feature>